<name>A0ABP8H174_9BURK</name>
<dbReference type="Pfam" id="PF00535">
    <property type="entry name" value="Glycos_transf_2"/>
    <property type="match status" value="1"/>
</dbReference>
<protein>
    <recommendedName>
        <fullName evidence="1">Glycosyltransferase 2-like domain-containing protein</fullName>
    </recommendedName>
</protein>
<dbReference type="InterPro" id="IPR050834">
    <property type="entry name" value="Glycosyltransf_2"/>
</dbReference>
<dbReference type="InterPro" id="IPR001173">
    <property type="entry name" value="Glyco_trans_2-like"/>
</dbReference>
<evidence type="ECO:0000259" key="1">
    <source>
        <dbReference type="Pfam" id="PF00535"/>
    </source>
</evidence>
<dbReference type="Proteomes" id="UP001500975">
    <property type="component" value="Unassembled WGS sequence"/>
</dbReference>
<gene>
    <name evidence="2" type="ORF">GCM10023165_07740</name>
</gene>
<dbReference type="Gene3D" id="3.90.550.10">
    <property type="entry name" value="Spore Coat Polysaccharide Biosynthesis Protein SpsA, Chain A"/>
    <property type="match status" value="1"/>
</dbReference>
<reference evidence="3" key="1">
    <citation type="journal article" date="2019" name="Int. J. Syst. Evol. Microbiol.">
        <title>The Global Catalogue of Microorganisms (GCM) 10K type strain sequencing project: providing services to taxonomists for standard genome sequencing and annotation.</title>
        <authorList>
            <consortium name="The Broad Institute Genomics Platform"/>
            <consortium name="The Broad Institute Genome Sequencing Center for Infectious Disease"/>
            <person name="Wu L."/>
            <person name="Ma J."/>
        </authorList>
    </citation>
    <scope>NUCLEOTIDE SEQUENCE [LARGE SCALE GENOMIC DNA]</scope>
    <source>
        <strain evidence="3">JCM 17804</strain>
    </source>
</reference>
<evidence type="ECO:0000313" key="3">
    <source>
        <dbReference type="Proteomes" id="UP001500975"/>
    </source>
</evidence>
<accession>A0ABP8H174</accession>
<evidence type="ECO:0000313" key="2">
    <source>
        <dbReference type="EMBL" id="GAA4332911.1"/>
    </source>
</evidence>
<dbReference type="PANTHER" id="PTHR43685">
    <property type="entry name" value="GLYCOSYLTRANSFERASE"/>
    <property type="match status" value="1"/>
</dbReference>
<dbReference type="PANTHER" id="PTHR43685:SF11">
    <property type="entry name" value="GLYCOSYLTRANSFERASE TAGX-RELATED"/>
    <property type="match status" value="1"/>
</dbReference>
<dbReference type="SUPFAM" id="SSF53448">
    <property type="entry name" value="Nucleotide-diphospho-sugar transferases"/>
    <property type="match status" value="1"/>
</dbReference>
<dbReference type="CDD" id="cd00761">
    <property type="entry name" value="Glyco_tranf_GTA_type"/>
    <property type="match status" value="1"/>
</dbReference>
<comment type="caution">
    <text evidence="2">The sequence shown here is derived from an EMBL/GenBank/DDBJ whole genome shotgun (WGS) entry which is preliminary data.</text>
</comment>
<feature type="domain" description="Glycosyltransferase 2-like" evidence="1">
    <location>
        <begin position="13"/>
        <end position="140"/>
    </location>
</feature>
<keyword evidence="3" id="KW-1185">Reference proteome</keyword>
<dbReference type="InterPro" id="IPR029044">
    <property type="entry name" value="Nucleotide-diphossugar_trans"/>
</dbReference>
<organism evidence="2 3">
    <name type="scientific">Variovorax defluvii</name>
    <dbReference type="NCBI Taxonomy" id="913761"/>
    <lineage>
        <taxon>Bacteria</taxon>
        <taxon>Pseudomonadati</taxon>
        <taxon>Pseudomonadota</taxon>
        <taxon>Betaproteobacteria</taxon>
        <taxon>Burkholderiales</taxon>
        <taxon>Comamonadaceae</taxon>
        <taxon>Variovorax</taxon>
    </lineage>
</organism>
<dbReference type="EMBL" id="BAABGJ010000008">
    <property type="protein sequence ID" value="GAA4332911.1"/>
    <property type="molecule type" value="Genomic_DNA"/>
</dbReference>
<dbReference type="RefSeq" id="WP_345536016.1">
    <property type="nucleotide sequence ID" value="NZ_BAABGJ010000008.1"/>
</dbReference>
<proteinExistence type="predicted"/>
<sequence>MALPPLPATPRASIAIICFNYGRYLGECLDSCLAQTVPADEIVVVNDGSTDDTAEVLGTYAARHPQVRAIHQPNGGICAATRTALAACSGDVVLLLDADDTMAPQRIEKVLDALRRRVDGHLPGWVHNAMQRFSATQPHLGLAPYYPGGVAPEGWLAAQTLQAASCPVLALTSGLAFRREVLDAIGPLDSDRLMYQDLQLCTAAALLSPCVHVAEPLTRYRVHGASATKGSMVSAAQVHATRERAVRFDTWLRAQIERSRPGASVLWRPLDDQGGHLWLRFLERWLSGKGKDLGLLLRVLRHPDTRSGPRQYRLYYYGSLLLPRPLFVSYSQLIFGAGPLKKVLRKLLRRS</sequence>